<dbReference type="InterPro" id="IPR029060">
    <property type="entry name" value="PIN-like_dom_sf"/>
</dbReference>
<dbReference type="GO" id="GO:0017108">
    <property type="term" value="F:5'-flap endonuclease activity"/>
    <property type="evidence" value="ECO:0007669"/>
    <property type="project" value="TreeGrafter"/>
</dbReference>
<dbReference type="Pfam" id="PF00867">
    <property type="entry name" value="XPG_I"/>
    <property type="match status" value="1"/>
</dbReference>
<evidence type="ECO:0000256" key="1">
    <source>
        <dbReference type="ARBA" id="ARBA00001946"/>
    </source>
</evidence>
<dbReference type="EMBL" id="OR343188">
    <property type="protein sequence ID" value="WNL49714.1"/>
    <property type="molecule type" value="Genomic_DNA"/>
</dbReference>
<dbReference type="SUPFAM" id="SSF88723">
    <property type="entry name" value="PIN domain-like"/>
    <property type="match status" value="1"/>
</dbReference>
<dbReference type="SMART" id="SM00279">
    <property type="entry name" value="HhH2"/>
    <property type="match status" value="1"/>
</dbReference>
<keyword evidence="4" id="KW-0255">Endonuclease</keyword>
<keyword evidence="2" id="KW-0540">Nuclease</keyword>
<accession>A0AA96EL90</accession>
<feature type="domain" description="XPG N-terminal" evidence="8">
    <location>
        <begin position="1"/>
        <end position="96"/>
    </location>
</feature>
<evidence type="ECO:0000256" key="7">
    <source>
        <dbReference type="SAM" id="Coils"/>
    </source>
</evidence>
<reference evidence="9" key="1">
    <citation type="submission" date="2023-07" db="EMBL/GenBank/DDBJ databases">
        <authorList>
            <person name="Xia Y."/>
        </authorList>
    </citation>
    <scope>NUCLEOTIDE SEQUENCE</scope>
    <source>
        <strain evidence="9">F</strain>
    </source>
</reference>
<protein>
    <submittedName>
        <fullName evidence="9">Flapendonuclease</fullName>
    </submittedName>
</protein>
<feature type="coiled-coil region" evidence="7">
    <location>
        <begin position="82"/>
        <end position="113"/>
    </location>
</feature>
<proteinExistence type="predicted"/>
<dbReference type="InterPro" id="IPR008918">
    <property type="entry name" value="HhH2"/>
</dbReference>
<evidence type="ECO:0000259" key="8">
    <source>
        <dbReference type="SMART" id="SM00485"/>
    </source>
</evidence>
<dbReference type="InterPro" id="IPR006086">
    <property type="entry name" value="XPG-I_dom"/>
</dbReference>
<evidence type="ECO:0000256" key="6">
    <source>
        <dbReference type="ARBA" id="ARBA00022842"/>
    </source>
</evidence>
<dbReference type="Gene3D" id="1.10.150.20">
    <property type="entry name" value="5' to 3' exonuclease, C-terminal subdomain"/>
    <property type="match status" value="1"/>
</dbReference>
<dbReference type="InterPro" id="IPR006085">
    <property type="entry name" value="XPG_DNA_repair_N"/>
</dbReference>
<dbReference type="PRINTS" id="PR00853">
    <property type="entry name" value="XPGRADSUPER"/>
</dbReference>
<dbReference type="Gene3D" id="3.40.50.1010">
    <property type="entry name" value="5'-nuclease"/>
    <property type="match status" value="1"/>
</dbReference>
<gene>
    <name evidence="9" type="ORF">MarFTMF_198</name>
</gene>
<dbReference type="PANTHER" id="PTHR11081">
    <property type="entry name" value="FLAP ENDONUCLEASE FAMILY MEMBER"/>
    <property type="match status" value="1"/>
</dbReference>
<keyword evidence="3" id="KW-0479">Metal-binding</keyword>
<organism evidence="9">
    <name type="scientific">Marseillevirus sp</name>
    <dbReference type="NCBI Taxonomy" id="2809551"/>
    <lineage>
        <taxon>Viruses</taxon>
        <taxon>Varidnaviria</taxon>
        <taxon>Bamfordvirae</taxon>
        <taxon>Nucleocytoviricota</taxon>
        <taxon>Megaviricetes</taxon>
        <taxon>Pimascovirales</taxon>
        <taxon>Pimascovirales incertae sedis</taxon>
        <taxon>Marseilleviridae</taxon>
        <taxon>Marseillevirus</taxon>
    </lineage>
</organism>
<name>A0AA96EL90_9VIRU</name>
<keyword evidence="7" id="KW-0175">Coiled coil</keyword>
<evidence type="ECO:0000313" key="9">
    <source>
        <dbReference type="EMBL" id="WNL49714.1"/>
    </source>
</evidence>
<evidence type="ECO:0000256" key="2">
    <source>
        <dbReference type="ARBA" id="ARBA00022722"/>
    </source>
</evidence>
<comment type="cofactor">
    <cofactor evidence="1">
        <name>Mg(2+)</name>
        <dbReference type="ChEBI" id="CHEBI:18420"/>
    </cofactor>
</comment>
<dbReference type="InterPro" id="IPR036279">
    <property type="entry name" value="5-3_exonuclease_C_sf"/>
</dbReference>
<dbReference type="SUPFAM" id="SSF47807">
    <property type="entry name" value="5' to 3' exonuclease, C-terminal subdomain"/>
    <property type="match status" value="1"/>
</dbReference>
<dbReference type="GO" id="GO:0003677">
    <property type="term" value="F:DNA binding"/>
    <property type="evidence" value="ECO:0007669"/>
    <property type="project" value="InterPro"/>
</dbReference>
<evidence type="ECO:0000256" key="4">
    <source>
        <dbReference type="ARBA" id="ARBA00022759"/>
    </source>
</evidence>
<sequence>MGIQDLNKLLKEESPACFSRHPMSTFSGKKVGIDAFQWMYCFLRGSGDEGVLPSFLSHLCALRKNGVLSFCVFDGAECPEEKEEERKDRKKKRDELIEKKKNLERILEEFDDDCDVVPKETQEDARKWLHIKKYASIDLSDPDTFSRTVLESLTTYAKQSVPLTNERVESVKQLMDVLGVRYICAKGEADGVLSSYVAKGKLFAACSKDTDVHAYGVPFAIPEIDTSSETLTLVHREQYLEDLGISEEQFLDLCIMCGCDYNDRASQEAKTAGKKARGIGWKTALSLIRKYGTLEEIEKVPGINVEPLNYKRCRELLKVQEPTEEIPPGGKPNREDLENFFQENDVHFDVDYVMDCWCPIDV</sequence>
<dbReference type="Pfam" id="PF00752">
    <property type="entry name" value="XPG_N"/>
    <property type="match status" value="1"/>
</dbReference>
<keyword evidence="5" id="KW-0378">Hydrolase</keyword>
<dbReference type="GO" id="GO:0046872">
    <property type="term" value="F:metal ion binding"/>
    <property type="evidence" value="ECO:0007669"/>
    <property type="project" value="UniProtKB-KW"/>
</dbReference>
<evidence type="ECO:0000256" key="3">
    <source>
        <dbReference type="ARBA" id="ARBA00022723"/>
    </source>
</evidence>
<dbReference type="SMART" id="SM00485">
    <property type="entry name" value="XPGN"/>
    <property type="match status" value="1"/>
</dbReference>
<evidence type="ECO:0000256" key="5">
    <source>
        <dbReference type="ARBA" id="ARBA00022801"/>
    </source>
</evidence>
<dbReference type="PANTHER" id="PTHR11081:SF9">
    <property type="entry name" value="FLAP ENDONUCLEASE 1"/>
    <property type="match status" value="1"/>
</dbReference>
<dbReference type="InterPro" id="IPR006084">
    <property type="entry name" value="XPG/Rad2"/>
</dbReference>
<keyword evidence="6" id="KW-0460">Magnesium</keyword>